<gene>
    <name evidence="1" type="ORF">B296_00012151</name>
</gene>
<evidence type="ECO:0000313" key="2">
    <source>
        <dbReference type="Proteomes" id="UP000287651"/>
    </source>
</evidence>
<protein>
    <submittedName>
        <fullName evidence="1">Uncharacterized protein</fullName>
    </submittedName>
</protein>
<accession>A0A427A3J5</accession>
<sequence length="68" mass="7608">MRLNHVESFYAFLLCFAAKAARRRGDQPTRGYRPRCACKGATANGQRAAPSRDDSDIVDEARGIRAFF</sequence>
<reference evidence="1 2" key="1">
    <citation type="journal article" date="2014" name="Agronomy (Basel)">
        <title>A Draft Genome Sequence for Ensete ventricosum, the Drought-Tolerant Tree Against Hunger.</title>
        <authorList>
            <person name="Harrison J."/>
            <person name="Moore K.A."/>
            <person name="Paszkiewicz K."/>
            <person name="Jones T."/>
            <person name="Grant M."/>
            <person name="Ambacheew D."/>
            <person name="Muzemil S."/>
            <person name="Studholme D.J."/>
        </authorList>
    </citation>
    <scope>NUCLEOTIDE SEQUENCE [LARGE SCALE GENOMIC DNA]</scope>
</reference>
<dbReference type="AlphaFoldDB" id="A0A427A3J5"/>
<organism evidence="1 2">
    <name type="scientific">Ensete ventricosum</name>
    <name type="common">Abyssinian banana</name>
    <name type="synonym">Musa ensete</name>
    <dbReference type="NCBI Taxonomy" id="4639"/>
    <lineage>
        <taxon>Eukaryota</taxon>
        <taxon>Viridiplantae</taxon>
        <taxon>Streptophyta</taxon>
        <taxon>Embryophyta</taxon>
        <taxon>Tracheophyta</taxon>
        <taxon>Spermatophyta</taxon>
        <taxon>Magnoliopsida</taxon>
        <taxon>Liliopsida</taxon>
        <taxon>Zingiberales</taxon>
        <taxon>Musaceae</taxon>
        <taxon>Ensete</taxon>
    </lineage>
</organism>
<evidence type="ECO:0000313" key="1">
    <source>
        <dbReference type="EMBL" id="RRT70753.1"/>
    </source>
</evidence>
<dbReference type="Proteomes" id="UP000287651">
    <property type="component" value="Unassembled WGS sequence"/>
</dbReference>
<proteinExistence type="predicted"/>
<dbReference type="EMBL" id="AMZH03003913">
    <property type="protein sequence ID" value="RRT70753.1"/>
    <property type="molecule type" value="Genomic_DNA"/>
</dbReference>
<comment type="caution">
    <text evidence="1">The sequence shown here is derived from an EMBL/GenBank/DDBJ whole genome shotgun (WGS) entry which is preliminary data.</text>
</comment>
<name>A0A427A3J5_ENSVE</name>